<dbReference type="AlphaFoldDB" id="F8F8T2"/>
<dbReference type="GO" id="GO:0043565">
    <property type="term" value="F:sequence-specific DNA binding"/>
    <property type="evidence" value="ECO:0007669"/>
    <property type="project" value="InterPro"/>
</dbReference>
<keyword evidence="1" id="KW-0805">Transcription regulation</keyword>
<gene>
    <name evidence="5" type="ordered locus">KNP414_03436</name>
</gene>
<dbReference type="InterPro" id="IPR003313">
    <property type="entry name" value="AraC-bd"/>
</dbReference>
<sequence>MNDLQLHEKTVLIDPAAFPVNVFLGRRTLGLHWHEHYEMIYVTRGEAVFRIGQQRHQAGPGDILFVNGGELHEGSSLTHAEPLEYYAVVYDPALFEQIDDPHYREITVPLREGRWSFPPKVSPGADAYPAVRRYLEGLIEECSMKQTAYEAGVKSLLALLLTVLARHGLLSETGPGRPDERTLKRFMPLFDYIDAHYGCRITVEEAARLVCLSPYHFCKLFKRATGQTFVSFVNERRVNKAEELLRSTDLPVTEIAERVGFGSVNYFDRVFKKVKRCPPSARRK</sequence>
<dbReference type="PROSITE" id="PS00041">
    <property type="entry name" value="HTH_ARAC_FAMILY_1"/>
    <property type="match status" value="1"/>
</dbReference>
<feature type="domain" description="HTH araC/xylS-type" evidence="4">
    <location>
        <begin position="187"/>
        <end position="284"/>
    </location>
</feature>
<dbReference type="Proteomes" id="UP000006620">
    <property type="component" value="Chromosome"/>
</dbReference>
<evidence type="ECO:0000259" key="4">
    <source>
        <dbReference type="PROSITE" id="PS01124"/>
    </source>
</evidence>
<dbReference type="InterPro" id="IPR018062">
    <property type="entry name" value="HTH_AraC-typ_CS"/>
</dbReference>
<dbReference type="PATRIC" id="fig|1036673.3.peg.3158"/>
<keyword evidence="2" id="KW-0238">DNA-binding</keyword>
<reference evidence="6" key="1">
    <citation type="submission" date="2011-06" db="EMBL/GenBank/DDBJ databases">
        <title>Complete genome sequence of Paenibacillus mucilaginosus KNP414.</title>
        <authorList>
            <person name="Wang J."/>
            <person name="Hu S."/>
            <person name="Hu X."/>
            <person name="Zhang B."/>
            <person name="Dong D."/>
            <person name="Zhang S."/>
            <person name="Zhao K."/>
            <person name="Wu D."/>
        </authorList>
    </citation>
    <scope>NUCLEOTIDE SEQUENCE [LARGE SCALE GENOMIC DNA]</scope>
    <source>
        <strain evidence="6">KNP414</strain>
    </source>
</reference>
<dbReference type="SUPFAM" id="SSF51215">
    <property type="entry name" value="Regulatory protein AraC"/>
    <property type="match status" value="1"/>
</dbReference>
<reference evidence="5 6" key="2">
    <citation type="journal article" date="2013" name="Genome Announc.">
        <title>Genome Sequence of Growth-Improving Paenibacillus mucilaginosus Strain KNP414.</title>
        <authorList>
            <person name="Lu J.J."/>
            <person name="Wang J.F."/>
            <person name="Hu X.F."/>
        </authorList>
    </citation>
    <scope>NUCLEOTIDE SEQUENCE [LARGE SCALE GENOMIC DNA]</scope>
    <source>
        <strain evidence="5 6">KNP414</strain>
    </source>
</reference>
<dbReference type="EMBL" id="CP002869">
    <property type="protein sequence ID" value="AEI41994.1"/>
    <property type="molecule type" value="Genomic_DNA"/>
</dbReference>
<dbReference type="KEGG" id="pms:KNP414_03436"/>
<dbReference type="PROSITE" id="PS01124">
    <property type="entry name" value="HTH_ARAC_FAMILY_2"/>
    <property type="match status" value="1"/>
</dbReference>
<dbReference type="SUPFAM" id="SSF46689">
    <property type="entry name" value="Homeodomain-like"/>
    <property type="match status" value="2"/>
</dbReference>
<evidence type="ECO:0000256" key="3">
    <source>
        <dbReference type="ARBA" id="ARBA00023163"/>
    </source>
</evidence>
<dbReference type="InterPro" id="IPR037923">
    <property type="entry name" value="HTH-like"/>
</dbReference>
<dbReference type="Gene3D" id="1.10.10.60">
    <property type="entry name" value="Homeodomain-like"/>
    <property type="match status" value="2"/>
</dbReference>
<proteinExistence type="predicted"/>
<evidence type="ECO:0000313" key="6">
    <source>
        <dbReference type="Proteomes" id="UP000006620"/>
    </source>
</evidence>
<evidence type="ECO:0000313" key="5">
    <source>
        <dbReference type="EMBL" id="AEI41994.1"/>
    </source>
</evidence>
<dbReference type="Pfam" id="PF12833">
    <property type="entry name" value="HTH_18"/>
    <property type="match status" value="1"/>
</dbReference>
<dbReference type="InterPro" id="IPR009057">
    <property type="entry name" value="Homeodomain-like_sf"/>
</dbReference>
<evidence type="ECO:0000256" key="1">
    <source>
        <dbReference type="ARBA" id="ARBA00023015"/>
    </source>
</evidence>
<dbReference type="SMART" id="SM00342">
    <property type="entry name" value="HTH_ARAC"/>
    <property type="match status" value="1"/>
</dbReference>
<dbReference type="GO" id="GO:0003700">
    <property type="term" value="F:DNA-binding transcription factor activity"/>
    <property type="evidence" value="ECO:0007669"/>
    <property type="project" value="InterPro"/>
</dbReference>
<dbReference type="InterPro" id="IPR018060">
    <property type="entry name" value="HTH_AraC"/>
</dbReference>
<dbReference type="PANTHER" id="PTHR43280:SF28">
    <property type="entry name" value="HTH-TYPE TRANSCRIPTIONAL ACTIVATOR RHAS"/>
    <property type="match status" value="1"/>
</dbReference>
<protein>
    <submittedName>
        <fullName evidence="5">Transcriptional regulator, AraC family</fullName>
    </submittedName>
</protein>
<name>F8F8T2_PAEMK</name>
<dbReference type="InterPro" id="IPR014710">
    <property type="entry name" value="RmlC-like_jellyroll"/>
</dbReference>
<keyword evidence="3" id="KW-0804">Transcription</keyword>
<accession>F8F8T2</accession>
<evidence type="ECO:0000256" key="2">
    <source>
        <dbReference type="ARBA" id="ARBA00023125"/>
    </source>
</evidence>
<dbReference type="RefSeq" id="WP_013917151.1">
    <property type="nucleotide sequence ID" value="NC_015690.1"/>
</dbReference>
<dbReference type="Pfam" id="PF02311">
    <property type="entry name" value="AraC_binding"/>
    <property type="match status" value="1"/>
</dbReference>
<dbReference type="Gene3D" id="2.60.120.10">
    <property type="entry name" value="Jelly Rolls"/>
    <property type="match status" value="1"/>
</dbReference>
<dbReference type="PANTHER" id="PTHR43280">
    <property type="entry name" value="ARAC-FAMILY TRANSCRIPTIONAL REGULATOR"/>
    <property type="match status" value="1"/>
</dbReference>
<dbReference type="HOGENOM" id="CLU_000445_88_3_9"/>
<organism evidence="5 6">
    <name type="scientific">Paenibacillus mucilaginosus (strain KNP414)</name>
    <dbReference type="NCBI Taxonomy" id="1036673"/>
    <lineage>
        <taxon>Bacteria</taxon>
        <taxon>Bacillati</taxon>
        <taxon>Bacillota</taxon>
        <taxon>Bacilli</taxon>
        <taxon>Bacillales</taxon>
        <taxon>Paenibacillaceae</taxon>
        <taxon>Paenibacillus</taxon>
    </lineage>
</organism>